<evidence type="ECO:0000256" key="1">
    <source>
        <dbReference type="ARBA" id="ARBA00010641"/>
    </source>
</evidence>
<dbReference type="Pfam" id="PF08281">
    <property type="entry name" value="Sigma70_r4_2"/>
    <property type="match status" value="1"/>
</dbReference>
<dbReference type="Gene3D" id="1.10.10.10">
    <property type="entry name" value="Winged helix-like DNA-binding domain superfamily/Winged helix DNA-binding domain"/>
    <property type="match status" value="1"/>
</dbReference>
<evidence type="ECO:0000256" key="5">
    <source>
        <dbReference type="ARBA" id="ARBA00023163"/>
    </source>
</evidence>
<name>A0ABW1P6J7_9PSEU</name>
<dbReference type="Proteomes" id="UP001596220">
    <property type="component" value="Unassembled WGS sequence"/>
</dbReference>
<comment type="caution">
    <text evidence="8">The sequence shown here is derived from an EMBL/GenBank/DDBJ whole genome shotgun (WGS) entry which is preliminary data.</text>
</comment>
<keyword evidence="9" id="KW-1185">Reference proteome</keyword>
<feature type="domain" description="RNA polymerase sigma-70 region 2" evidence="6">
    <location>
        <begin position="17"/>
        <end position="81"/>
    </location>
</feature>
<evidence type="ECO:0000259" key="7">
    <source>
        <dbReference type="Pfam" id="PF08281"/>
    </source>
</evidence>
<evidence type="ECO:0000256" key="2">
    <source>
        <dbReference type="ARBA" id="ARBA00023015"/>
    </source>
</evidence>
<organism evidence="8 9">
    <name type="scientific">Saccharothrix lopnurensis</name>
    <dbReference type="NCBI Taxonomy" id="1670621"/>
    <lineage>
        <taxon>Bacteria</taxon>
        <taxon>Bacillati</taxon>
        <taxon>Actinomycetota</taxon>
        <taxon>Actinomycetes</taxon>
        <taxon>Pseudonocardiales</taxon>
        <taxon>Pseudonocardiaceae</taxon>
        <taxon>Saccharothrix</taxon>
    </lineage>
</organism>
<sequence>MAAAVGGDRLAVEDLLAAVRPVVVAFCRRRVPPAHVEDVVQETCVELLGALPRYRPDVAPFEAFATGVTRRTVADFWRRVERDRSVPVAEVPDTVEYATPAEAVEARELSRALLRLLAEATGQQRAVLLLRVVAGLSTGEVADALHTTPGAVRVIQHRAVHRLRRAAVLLPV</sequence>
<dbReference type="SUPFAM" id="SSF88659">
    <property type="entry name" value="Sigma3 and sigma4 domains of RNA polymerase sigma factors"/>
    <property type="match status" value="1"/>
</dbReference>
<protein>
    <submittedName>
        <fullName evidence="8">Sigma-70 family RNA polymerase sigma factor</fullName>
    </submittedName>
</protein>
<evidence type="ECO:0000259" key="6">
    <source>
        <dbReference type="Pfam" id="PF04542"/>
    </source>
</evidence>
<keyword evidence="4" id="KW-0238">DNA-binding</keyword>
<dbReference type="Pfam" id="PF04542">
    <property type="entry name" value="Sigma70_r2"/>
    <property type="match status" value="1"/>
</dbReference>
<dbReference type="RefSeq" id="WP_380636861.1">
    <property type="nucleotide sequence ID" value="NZ_JBHSQO010000013.1"/>
</dbReference>
<gene>
    <name evidence="8" type="ORF">ACFP3R_15615</name>
</gene>
<evidence type="ECO:0000313" key="9">
    <source>
        <dbReference type="Proteomes" id="UP001596220"/>
    </source>
</evidence>
<dbReference type="InterPro" id="IPR014284">
    <property type="entry name" value="RNA_pol_sigma-70_dom"/>
</dbReference>
<dbReference type="InterPro" id="IPR013324">
    <property type="entry name" value="RNA_pol_sigma_r3/r4-like"/>
</dbReference>
<dbReference type="InterPro" id="IPR036388">
    <property type="entry name" value="WH-like_DNA-bd_sf"/>
</dbReference>
<dbReference type="NCBIfam" id="TIGR02937">
    <property type="entry name" value="sigma70-ECF"/>
    <property type="match status" value="1"/>
</dbReference>
<dbReference type="InterPro" id="IPR013249">
    <property type="entry name" value="RNA_pol_sigma70_r4_t2"/>
</dbReference>
<keyword evidence="5" id="KW-0804">Transcription</keyword>
<dbReference type="Gene3D" id="1.10.1740.10">
    <property type="match status" value="1"/>
</dbReference>
<dbReference type="PANTHER" id="PTHR43133:SF58">
    <property type="entry name" value="ECF RNA POLYMERASE SIGMA FACTOR SIGD"/>
    <property type="match status" value="1"/>
</dbReference>
<keyword evidence="3" id="KW-0731">Sigma factor</keyword>
<feature type="domain" description="RNA polymerase sigma factor 70 region 4 type 2" evidence="7">
    <location>
        <begin position="111"/>
        <end position="160"/>
    </location>
</feature>
<dbReference type="InterPro" id="IPR039425">
    <property type="entry name" value="RNA_pol_sigma-70-like"/>
</dbReference>
<evidence type="ECO:0000313" key="8">
    <source>
        <dbReference type="EMBL" id="MFC6090708.1"/>
    </source>
</evidence>
<proteinExistence type="inferred from homology"/>
<dbReference type="SUPFAM" id="SSF88946">
    <property type="entry name" value="Sigma2 domain of RNA polymerase sigma factors"/>
    <property type="match status" value="1"/>
</dbReference>
<accession>A0ABW1P6J7</accession>
<keyword evidence="2" id="KW-0805">Transcription regulation</keyword>
<dbReference type="InterPro" id="IPR007627">
    <property type="entry name" value="RNA_pol_sigma70_r2"/>
</dbReference>
<evidence type="ECO:0000256" key="4">
    <source>
        <dbReference type="ARBA" id="ARBA00023125"/>
    </source>
</evidence>
<dbReference type="CDD" id="cd06171">
    <property type="entry name" value="Sigma70_r4"/>
    <property type="match status" value="1"/>
</dbReference>
<comment type="similarity">
    <text evidence="1">Belongs to the sigma-70 factor family. ECF subfamily.</text>
</comment>
<evidence type="ECO:0000256" key="3">
    <source>
        <dbReference type="ARBA" id="ARBA00023082"/>
    </source>
</evidence>
<dbReference type="InterPro" id="IPR013325">
    <property type="entry name" value="RNA_pol_sigma_r2"/>
</dbReference>
<dbReference type="PANTHER" id="PTHR43133">
    <property type="entry name" value="RNA POLYMERASE ECF-TYPE SIGMA FACTO"/>
    <property type="match status" value="1"/>
</dbReference>
<dbReference type="EMBL" id="JBHSQO010000013">
    <property type="protein sequence ID" value="MFC6090708.1"/>
    <property type="molecule type" value="Genomic_DNA"/>
</dbReference>
<reference evidence="9" key="1">
    <citation type="journal article" date="2019" name="Int. J. Syst. Evol. Microbiol.">
        <title>The Global Catalogue of Microorganisms (GCM) 10K type strain sequencing project: providing services to taxonomists for standard genome sequencing and annotation.</title>
        <authorList>
            <consortium name="The Broad Institute Genomics Platform"/>
            <consortium name="The Broad Institute Genome Sequencing Center for Infectious Disease"/>
            <person name="Wu L."/>
            <person name="Ma J."/>
        </authorList>
    </citation>
    <scope>NUCLEOTIDE SEQUENCE [LARGE SCALE GENOMIC DNA]</scope>
    <source>
        <strain evidence="9">CGMCC 4.7246</strain>
    </source>
</reference>